<evidence type="ECO:0000256" key="1">
    <source>
        <dbReference type="SAM" id="Phobius"/>
    </source>
</evidence>
<dbReference type="RefSeq" id="WP_213173630.1">
    <property type="nucleotide sequence ID" value="NZ_JAGQFT020000005.1"/>
</dbReference>
<keyword evidence="3" id="KW-1185">Reference proteome</keyword>
<evidence type="ECO:0000313" key="2">
    <source>
        <dbReference type="EMBL" id="MBS7457359.1"/>
    </source>
</evidence>
<keyword evidence="1" id="KW-1133">Transmembrane helix</keyword>
<keyword evidence="1" id="KW-0472">Membrane</keyword>
<organism evidence="2 3">
    <name type="scientific">Coralloluteibacterium stylophorae</name>
    <dbReference type="NCBI Taxonomy" id="1776034"/>
    <lineage>
        <taxon>Bacteria</taxon>
        <taxon>Pseudomonadati</taxon>
        <taxon>Pseudomonadota</taxon>
        <taxon>Gammaproteobacteria</taxon>
        <taxon>Lysobacterales</taxon>
        <taxon>Lysobacteraceae</taxon>
        <taxon>Coralloluteibacterium</taxon>
    </lineage>
</organism>
<gene>
    <name evidence="2" type="ORF">KB893_009455</name>
</gene>
<evidence type="ECO:0000313" key="3">
    <source>
        <dbReference type="Proteomes" id="UP000675747"/>
    </source>
</evidence>
<name>A0AAP2CBT8_9GAMM</name>
<dbReference type="EMBL" id="JAGQFT020000005">
    <property type="protein sequence ID" value="MBS7457359.1"/>
    <property type="molecule type" value="Genomic_DNA"/>
</dbReference>
<dbReference type="AlphaFoldDB" id="A0AAP2CBT8"/>
<proteinExistence type="predicted"/>
<protein>
    <submittedName>
        <fullName evidence="2">Uncharacterized protein</fullName>
    </submittedName>
</protein>
<feature type="transmembrane region" description="Helical" evidence="1">
    <location>
        <begin position="43"/>
        <end position="62"/>
    </location>
</feature>
<comment type="caution">
    <text evidence="2">The sequence shown here is derived from an EMBL/GenBank/DDBJ whole genome shotgun (WGS) entry which is preliminary data.</text>
</comment>
<dbReference type="Proteomes" id="UP000675747">
    <property type="component" value="Unassembled WGS sequence"/>
</dbReference>
<sequence>MSLNKSHAEAVAEAIMQPNLDAQAALTRRREGKARRSAMQARIAALALVGTAIGAAVGLLGFDRMAPGVLVGGVLGALVGRLLASAGGAASDGAAG</sequence>
<keyword evidence="1" id="KW-0812">Transmembrane</keyword>
<reference evidence="2 3" key="1">
    <citation type="journal article" date="2021" name="Microbiol. Resour. Announc.">
        <title>Draft Genome Sequence of Coralloluteibacterium stylophorae LMG 29479T.</title>
        <authorList>
            <person name="Karlyshev A.V."/>
            <person name="Kudryashova E.B."/>
            <person name="Ariskina E.V."/>
            <person name="Conroy A.P."/>
            <person name="Abidueva E.Y."/>
        </authorList>
    </citation>
    <scope>NUCLEOTIDE SEQUENCE [LARGE SCALE GENOMIC DNA]</scope>
    <source>
        <strain evidence="2 3">LMG 29479</strain>
    </source>
</reference>
<accession>A0AAP2CBT8</accession>